<dbReference type="Gene3D" id="1.25.40.10">
    <property type="entry name" value="Tetratricopeptide repeat domain"/>
    <property type="match status" value="5"/>
</dbReference>
<dbReference type="PROSITE" id="PS50011">
    <property type="entry name" value="PROTEIN_KINASE_DOM"/>
    <property type="match status" value="1"/>
</dbReference>
<gene>
    <name evidence="4" type="ORF">FLONG3_7222</name>
</gene>
<dbReference type="PANTHER" id="PTHR46082">
    <property type="entry name" value="ATP/GTP-BINDING PROTEIN-RELATED"/>
    <property type="match status" value="1"/>
</dbReference>
<dbReference type="Pfam" id="PF00069">
    <property type="entry name" value="Pkinase"/>
    <property type="match status" value="1"/>
</dbReference>
<feature type="domain" description="Protein kinase" evidence="3">
    <location>
        <begin position="80"/>
        <end position="400"/>
    </location>
</feature>
<accession>A0A395SGQ6</accession>
<dbReference type="SUPFAM" id="SSF48452">
    <property type="entry name" value="TPR-like"/>
    <property type="match status" value="4"/>
</dbReference>
<keyword evidence="5" id="KW-1185">Reference proteome</keyword>
<dbReference type="SUPFAM" id="SSF48403">
    <property type="entry name" value="Ankyrin repeat"/>
    <property type="match status" value="2"/>
</dbReference>
<dbReference type="InterPro" id="IPR011990">
    <property type="entry name" value="TPR-like_helical_dom_sf"/>
</dbReference>
<keyword evidence="2" id="KW-0175">Coiled coil</keyword>
<evidence type="ECO:0000256" key="1">
    <source>
        <dbReference type="PROSITE-ProRule" id="PRU00023"/>
    </source>
</evidence>
<keyword evidence="4" id="KW-0418">Kinase</keyword>
<sequence>MSLTWDIRTVLASKAAPLPVHVDDGKAALEDEISGSLGPIDVWNYLISLSWDESGTKSESAMDYTRLRHYKATDFSIDKGEAAKYVGDGVSYSVDKCALNRTVDGKPVVVAVKKLKIFQEHSFRDEARSAAHQSSVATVLKELRILTHPPLESHLNIVSLLGYRSDFTSQSSLLSGVVSLVVEFAPFGTLRDFCHSLAADNKLELIIKADLMHDVASGIEALHKCAIAHGDVKMENALVFEGYGRPYVAKLSDFGHSLVDLHTSERMNQVYLGTPIFNAPEIRSRTCFVPMERESLFKCDIYSFGLLSWELILGGMRYYKTLGDIVGTEDMTAVLSRLNTLPKDELLFRSITSLKEAHGSEDVPLVRVLNRVFQACLRDVPHDREDMEKVVKYFRQQKVLCKNLWMRQINLPSTPDKPWAAALKPFVRDRRSTMATSTILQMPLVLQADLIDQIRYAIETSTSSADRGVSLFNLSMCYLFGVGREKVDITKTLGFLVEAAQAGSCKALAVVFRLHDALLGEVPSNMWEISHPIAMLEKSLSQLDSQCYFSKRLRLYEKMHQADALKRTFDIQQNGKTILKHISLLDAYNRLQEIEDLCVEELECISGLEEEEARHIQGNLLITAVRLGIRQLVEFLLAHSAGIWSAEVSAEALLEAADKAWSEGLLNSACRGGHLDMLRLLLCKGVSMLPADNPRATPLHWLGSFEPEEAGIALELLISIPGGRECLLESTAVPGIQIGDCMVSGTPLEIAIATNNTHLVELFLQIKLDVEPQDYPKAIGWTINTYPLAVTLNLYHMLPWLFDFERIYCDSLWTVPTVPPLGLFDLVQPHDPLLPLLIHGKAAPKAPELTIDFILGTGAATLNDVNSEGVTPLWHIARYAPCRFNLDPISTLISRGARFGHKVEPMSIADTIFKRRDAAAPVIIRRLLEEGLLPLDSTVLAAALQVGGVAVAAAILDSCVMGSTLDVNAPMVVGDVSMPMLFVALGLGNAQTVQLLLDRGADLEVKWENKTPLEGAVTAASCDGDTIDLLLARGARIDFGSHTILHNAAMGATTVRGTHVLFHLLEDDRVRALVNTEARGVTPLLMAVFAGNAAAVHALLQAGARVESGEALKKLLDIAINAGRRPQTSSFTWREKSMDKEELYQWRLVMEDIILTLLDKGDPGHGRTRLHVAVQLGNRRRVVELVEQQGERMLVADRENQTPGAFVEELDVLDKSGEGDAYLEELRQLREYVQQKLIDEAIERSTDPEALENWLDDYPFSTEASEENRQTAADLQVVLENLKFEREEMELSVGDGAESMEEREVKLRNVLELQRQRLGETDLTTLRTITVLYNVLAYQGKYEEAKELHQTVLTERQAQLPPNHVDLFESFVDKIYIACGLGKIQEANDYAIVVSISAFDTFGSNHPVTFKVETARAGTESLLGKYEEAIKIQEAVLEVYNKTSHNYTFSGSSKDDNRLDFYNPLFYLRASLTLDYCRAQKFEAAAELAKLLPHRLRVIKHKELFEVFDTLVGVATGLDHFGQHELSEPILVALVEICLEVHGKRKSHVTHTALERLSSHYRLRCMWEKEAKWLQKLVDYLQSTIGPDHMDTIRQKRDLATVLEKCGSWVEATLLQEQVLKVLEQSFPGDTLELAAVKTTLCKTLRSQDQLEKSEAYGWEAVLTYREELGDDHQATLDAEHQLGLTLNLAAKSDEAIDLLRHRVNSTVRSHGEFHSQTCIAVQTLCSALLRARRLDEAEVQAERCLDISNNVPGTNDDMVSVALYIQASCKELQGKVNEAHALHVASLERSRAHAGGIVTSDMLTSMCSLARFYLEAADYAAAEPLAREVLAAATIDSEPARLAASYLGQICEETDRNTEAVDHYRAAAESSRRVFGDAAETTLNHLQHLLQAVVAEGAMTEAFDLATELLRWQRETLGEYHEGTMETKKDLIFIYPALGFWPEAELMQRDVLRFMEAKQPKEPEELNDVCILLEALVESCGKQGWMNEAEAFGRRAMDFRLASEGIEDEATLRTVAALARVLVDVGKIDEAEGMLDLVQETCEHVFDVDDSDSDIAHPARAYLRFKQGRVDEAIVLQRTVVTSDWDNVDAFLFLVQLHEKLGDYEEAAKVMRRANSVAFSNSQGASGELEKTVLLKAFIQDIRLKTATRDFKDAVGMGKIALARTEKWHQLNYAHAELHLACLQAMEALYDALGKEDDMRQMGLKIKEQMHLREEHKKEHLKHLQTDRDKFEKLRPSYMK</sequence>
<dbReference type="InterPro" id="IPR053137">
    <property type="entry name" value="NLR-like"/>
</dbReference>
<proteinExistence type="predicted"/>
<dbReference type="InterPro" id="IPR002110">
    <property type="entry name" value="Ankyrin_rpt"/>
</dbReference>
<feature type="repeat" description="ANK" evidence="1">
    <location>
        <begin position="1165"/>
        <end position="1198"/>
    </location>
</feature>
<dbReference type="SMART" id="SM00220">
    <property type="entry name" value="S_TKc"/>
    <property type="match status" value="1"/>
</dbReference>
<dbReference type="InterPro" id="IPR011009">
    <property type="entry name" value="Kinase-like_dom_sf"/>
</dbReference>
<dbReference type="InterPro" id="IPR036770">
    <property type="entry name" value="Ankyrin_rpt-contain_sf"/>
</dbReference>
<dbReference type="OrthoDB" id="4062651at2759"/>
<evidence type="ECO:0000256" key="2">
    <source>
        <dbReference type="SAM" id="Coils"/>
    </source>
</evidence>
<dbReference type="Gene3D" id="1.10.510.10">
    <property type="entry name" value="Transferase(Phosphotransferase) domain 1"/>
    <property type="match status" value="1"/>
</dbReference>
<dbReference type="GO" id="GO:0004672">
    <property type="term" value="F:protein kinase activity"/>
    <property type="evidence" value="ECO:0007669"/>
    <property type="project" value="InterPro"/>
</dbReference>
<dbReference type="PANTHER" id="PTHR46082:SF6">
    <property type="entry name" value="AAA+ ATPASE DOMAIN-CONTAINING PROTEIN-RELATED"/>
    <property type="match status" value="1"/>
</dbReference>
<dbReference type="STRING" id="694270.A0A395SGQ6"/>
<dbReference type="Gene3D" id="1.25.40.20">
    <property type="entry name" value="Ankyrin repeat-containing domain"/>
    <property type="match status" value="2"/>
</dbReference>
<dbReference type="Pfam" id="PF13374">
    <property type="entry name" value="TPR_10"/>
    <property type="match status" value="1"/>
</dbReference>
<dbReference type="InterPro" id="IPR000719">
    <property type="entry name" value="Prot_kinase_dom"/>
</dbReference>
<dbReference type="SUPFAM" id="SSF56112">
    <property type="entry name" value="Protein kinase-like (PK-like)"/>
    <property type="match status" value="1"/>
</dbReference>
<protein>
    <submittedName>
        <fullName evidence="4">Serine threonine kinase</fullName>
    </submittedName>
</protein>
<dbReference type="GO" id="GO:0005524">
    <property type="term" value="F:ATP binding"/>
    <property type="evidence" value="ECO:0007669"/>
    <property type="project" value="InterPro"/>
</dbReference>
<dbReference type="EMBL" id="PXOG01000162">
    <property type="protein sequence ID" value="RGP71272.1"/>
    <property type="molecule type" value="Genomic_DNA"/>
</dbReference>
<keyword evidence="1" id="KW-0040">ANK repeat</keyword>
<dbReference type="Pfam" id="PF13432">
    <property type="entry name" value="TPR_16"/>
    <property type="match status" value="2"/>
</dbReference>
<comment type="caution">
    <text evidence="4">The sequence shown here is derived from an EMBL/GenBank/DDBJ whole genome shotgun (WGS) entry which is preliminary data.</text>
</comment>
<name>A0A395SGQ6_9HYPO</name>
<evidence type="ECO:0000259" key="3">
    <source>
        <dbReference type="PROSITE" id="PS50011"/>
    </source>
</evidence>
<dbReference type="PROSITE" id="PS50088">
    <property type="entry name" value="ANK_REPEAT"/>
    <property type="match status" value="2"/>
</dbReference>
<feature type="repeat" description="ANK" evidence="1">
    <location>
        <begin position="1079"/>
        <end position="1111"/>
    </location>
</feature>
<evidence type="ECO:0000313" key="5">
    <source>
        <dbReference type="Proteomes" id="UP000266234"/>
    </source>
</evidence>
<dbReference type="PROSITE" id="PS50297">
    <property type="entry name" value="ANK_REP_REGION"/>
    <property type="match status" value="1"/>
</dbReference>
<organism evidence="4 5">
    <name type="scientific">Fusarium longipes</name>
    <dbReference type="NCBI Taxonomy" id="694270"/>
    <lineage>
        <taxon>Eukaryota</taxon>
        <taxon>Fungi</taxon>
        <taxon>Dikarya</taxon>
        <taxon>Ascomycota</taxon>
        <taxon>Pezizomycotina</taxon>
        <taxon>Sordariomycetes</taxon>
        <taxon>Hypocreomycetidae</taxon>
        <taxon>Hypocreales</taxon>
        <taxon>Nectriaceae</taxon>
        <taxon>Fusarium</taxon>
    </lineage>
</organism>
<feature type="coiled-coil region" evidence="2">
    <location>
        <begin position="1272"/>
        <end position="1317"/>
    </location>
</feature>
<evidence type="ECO:0000313" key="4">
    <source>
        <dbReference type="EMBL" id="RGP71272.1"/>
    </source>
</evidence>
<dbReference type="SMART" id="SM00248">
    <property type="entry name" value="ANK"/>
    <property type="match status" value="7"/>
</dbReference>
<keyword evidence="4" id="KW-0808">Transferase</keyword>
<reference evidence="4 5" key="1">
    <citation type="journal article" date="2018" name="PLoS Pathog.">
        <title>Evolution of structural diversity of trichothecenes, a family of toxins produced by plant pathogenic and entomopathogenic fungi.</title>
        <authorList>
            <person name="Proctor R.H."/>
            <person name="McCormick S.P."/>
            <person name="Kim H.S."/>
            <person name="Cardoza R.E."/>
            <person name="Stanley A.M."/>
            <person name="Lindo L."/>
            <person name="Kelly A."/>
            <person name="Brown D.W."/>
            <person name="Lee T."/>
            <person name="Vaughan M.M."/>
            <person name="Alexander N.J."/>
            <person name="Busman M."/>
            <person name="Gutierrez S."/>
        </authorList>
    </citation>
    <scope>NUCLEOTIDE SEQUENCE [LARGE SCALE GENOMIC DNA]</scope>
    <source>
        <strain evidence="4 5">NRRL 20695</strain>
    </source>
</reference>
<dbReference type="Proteomes" id="UP000266234">
    <property type="component" value="Unassembled WGS sequence"/>
</dbReference>